<name>A0ABY2YH01_9STRE</name>
<keyword evidence="3" id="KW-1185">Reference proteome</keyword>
<protein>
    <submittedName>
        <fullName evidence="2">YtxH domain-containing protein</fullName>
    </submittedName>
</protein>
<dbReference type="Pfam" id="PF12732">
    <property type="entry name" value="YtxH"/>
    <property type="match status" value="1"/>
</dbReference>
<accession>A0ABY2YH01</accession>
<evidence type="ECO:0000313" key="3">
    <source>
        <dbReference type="Proteomes" id="UP000319739"/>
    </source>
</evidence>
<dbReference type="RefSeq" id="WP_048689494.1">
    <property type="nucleotide sequence ID" value="NZ_VFSG01000001.1"/>
</dbReference>
<comment type="caution">
    <text evidence="2">The sequence shown here is derived from an EMBL/GenBank/DDBJ whole genome shotgun (WGS) entry which is preliminary data.</text>
</comment>
<gene>
    <name evidence="2" type="ORF">FJR71_04155</name>
</gene>
<evidence type="ECO:0000256" key="1">
    <source>
        <dbReference type="SAM" id="MobiDB-lite"/>
    </source>
</evidence>
<organism evidence="2 3">
    <name type="scientific">Streptococcus xiaochunlingii</name>
    <dbReference type="NCBI Taxonomy" id="2589788"/>
    <lineage>
        <taxon>Bacteria</taxon>
        <taxon>Bacillati</taxon>
        <taxon>Bacillota</taxon>
        <taxon>Bacilli</taxon>
        <taxon>Lactobacillales</taxon>
        <taxon>Streptococcaceae</taxon>
        <taxon>Streptococcus</taxon>
    </lineage>
</organism>
<proteinExistence type="predicted"/>
<dbReference type="EMBL" id="VFSG01000001">
    <property type="protein sequence ID" value="TPE38181.1"/>
    <property type="molecule type" value="Genomic_DNA"/>
</dbReference>
<feature type="region of interest" description="Disordered" evidence="1">
    <location>
        <begin position="109"/>
        <end position="129"/>
    </location>
</feature>
<dbReference type="Proteomes" id="UP000319739">
    <property type="component" value="Unassembled WGS sequence"/>
</dbReference>
<sequence>MGRLSSLLIGTITGASVAYFLTTEKGKELTGKVKGFVKEYQENPQEVHDSVKQSAMELSKQASDAIQQTKEKVESGEINKDTVIETVKDKTQDVVEFSQDAIQTIKEKIQQKTGNQASPFQPKQEKESEEIVLELEETAVEEE</sequence>
<reference evidence="2 3" key="1">
    <citation type="submission" date="2019-06" db="EMBL/GenBank/DDBJ databases">
        <authorList>
            <person name="Zou Y."/>
        </authorList>
    </citation>
    <scope>NUCLEOTIDE SEQUENCE [LARGE SCALE GENOMIC DNA]</scope>
    <source>
        <strain evidence="2 3">E24</strain>
    </source>
</reference>
<dbReference type="InterPro" id="IPR024623">
    <property type="entry name" value="YtxH"/>
</dbReference>
<feature type="compositionally biased region" description="Polar residues" evidence="1">
    <location>
        <begin position="111"/>
        <end position="121"/>
    </location>
</feature>
<evidence type="ECO:0000313" key="2">
    <source>
        <dbReference type="EMBL" id="TPE38181.1"/>
    </source>
</evidence>